<feature type="transmembrane region" description="Helical" evidence="6">
    <location>
        <begin position="46"/>
        <end position="64"/>
    </location>
</feature>
<accession>A0A399NVA8</accession>
<evidence type="ECO:0000259" key="7">
    <source>
        <dbReference type="PROSITE" id="PS50850"/>
    </source>
</evidence>
<feature type="transmembrane region" description="Helical" evidence="6">
    <location>
        <begin position="71"/>
        <end position="95"/>
    </location>
</feature>
<comment type="subcellular location">
    <subcellularLocation>
        <location evidence="1">Cell membrane</location>
        <topology evidence="1">Multi-pass membrane protein</topology>
    </subcellularLocation>
</comment>
<dbReference type="PANTHER" id="PTHR23513:SF6">
    <property type="entry name" value="MAJOR FACILITATOR SUPERFAMILY ASSOCIATED DOMAIN-CONTAINING PROTEIN"/>
    <property type="match status" value="1"/>
</dbReference>
<evidence type="ECO:0000256" key="2">
    <source>
        <dbReference type="ARBA" id="ARBA00022475"/>
    </source>
</evidence>
<dbReference type="GO" id="GO:0005886">
    <property type="term" value="C:plasma membrane"/>
    <property type="evidence" value="ECO:0007669"/>
    <property type="project" value="UniProtKB-SubCell"/>
</dbReference>
<dbReference type="EMBL" id="QWED01000928">
    <property type="protein sequence ID" value="RII98103.1"/>
    <property type="molecule type" value="Genomic_DNA"/>
</dbReference>
<feature type="transmembrane region" description="Helical" evidence="6">
    <location>
        <begin position="157"/>
        <end position="184"/>
    </location>
</feature>
<dbReference type="InterPro" id="IPR036259">
    <property type="entry name" value="MFS_trans_sf"/>
</dbReference>
<dbReference type="InterPro" id="IPR020846">
    <property type="entry name" value="MFS_dom"/>
</dbReference>
<proteinExistence type="predicted"/>
<feature type="non-terminal residue" evidence="8">
    <location>
        <position position="204"/>
    </location>
</feature>
<dbReference type="SUPFAM" id="SSF103473">
    <property type="entry name" value="MFS general substrate transporter"/>
    <property type="match status" value="1"/>
</dbReference>
<protein>
    <submittedName>
        <fullName evidence="8">MFS transporter</fullName>
    </submittedName>
</protein>
<dbReference type="InterPro" id="IPR011701">
    <property type="entry name" value="MFS"/>
</dbReference>
<comment type="caution">
    <text evidence="8">The sequence shown here is derived from an EMBL/GenBank/DDBJ whole genome shotgun (WGS) entry which is preliminary data.</text>
</comment>
<organism evidence="8 9">
    <name type="scientific">Clavibacter nebraskensis</name>
    <dbReference type="NCBI Taxonomy" id="31963"/>
    <lineage>
        <taxon>Bacteria</taxon>
        <taxon>Bacillati</taxon>
        <taxon>Actinomycetota</taxon>
        <taxon>Actinomycetes</taxon>
        <taxon>Micrococcales</taxon>
        <taxon>Microbacteriaceae</taxon>
        <taxon>Clavibacter</taxon>
    </lineage>
</organism>
<evidence type="ECO:0000256" key="1">
    <source>
        <dbReference type="ARBA" id="ARBA00004651"/>
    </source>
</evidence>
<name>A0A399NVA8_9MICO</name>
<gene>
    <name evidence="8" type="ORF">DZF97_16685</name>
</gene>
<evidence type="ECO:0000256" key="6">
    <source>
        <dbReference type="SAM" id="Phobius"/>
    </source>
</evidence>
<dbReference type="PROSITE" id="PS50850">
    <property type="entry name" value="MFS"/>
    <property type="match status" value="1"/>
</dbReference>
<dbReference type="Gene3D" id="1.20.1250.20">
    <property type="entry name" value="MFS general substrate transporter like domains"/>
    <property type="match status" value="1"/>
</dbReference>
<keyword evidence="4 6" id="KW-1133">Transmembrane helix</keyword>
<evidence type="ECO:0000256" key="5">
    <source>
        <dbReference type="ARBA" id="ARBA00023136"/>
    </source>
</evidence>
<sequence length="204" mass="20539">MRSPSPFGALWGANALSNLADGLVFVTLPLVAAELTDDPRAVAGLATAYALVRLLVALPVGVYVDRLDRRTLLVAANVLLGAAVLALAVSIQAGVASLAVLDAVMAVVGVLESAADGAAVAVLPSIVPEGRLDRANARIAGTQLVADEFVGPPLGGILFALAAAVPVYATGGLWVAAGAVALALPRRVDPAPLPAEPRSSVFRE</sequence>
<feature type="domain" description="Major facilitator superfamily (MFS) profile" evidence="7">
    <location>
        <begin position="6"/>
        <end position="204"/>
    </location>
</feature>
<reference evidence="8 9" key="1">
    <citation type="submission" date="2018-08" db="EMBL/GenBank/DDBJ databases">
        <title>Genome Sequence of Clavibacter michiganensis Subspecies type strains, and the Atypical Peach-Colored Strains Isolated from Tomato.</title>
        <authorList>
            <person name="Osdaghi E."/>
            <person name="Portier P."/>
            <person name="Briand M."/>
            <person name="Jacques M.-A."/>
        </authorList>
    </citation>
    <scope>NUCLEOTIDE SEQUENCE [LARGE SCALE GENOMIC DNA]</scope>
    <source>
        <strain evidence="8 9">CFBP 7577</strain>
    </source>
</reference>
<keyword evidence="3 6" id="KW-0812">Transmembrane</keyword>
<evidence type="ECO:0000256" key="3">
    <source>
        <dbReference type="ARBA" id="ARBA00022692"/>
    </source>
</evidence>
<dbReference type="Proteomes" id="UP000265361">
    <property type="component" value="Unassembled WGS sequence"/>
</dbReference>
<keyword evidence="2" id="KW-1003">Cell membrane</keyword>
<keyword evidence="5 6" id="KW-0472">Membrane</keyword>
<dbReference type="AlphaFoldDB" id="A0A399NVA8"/>
<dbReference type="PANTHER" id="PTHR23513">
    <property type="entry name" value="INTEGRAL MEMBRANE EFFLUX PROTEIN-RELATED"/>
    <property type="match status" value="1"/>
</dbReference>
<evidence type="ECO:0000313" key="8">
    <source>
        <dbReference type="EMBL" id="RII98103.1"/>
    </source>
</evidence>
<dbReference type="Pfam" id="PF07690">
    <property type="entry name" value="MFS_1"/>
    <property type="match status" value="1"/>
</dbReference>
<evidence type="ECO:0000256" key="4">
    <source>
        <dbReference type="ARBA" id="ARBA00022989"/>
    </source>
</evidence>
<dbReference type="GO" id="GO:0022857">
    <property type="term" value="F:transmembrane transporter activity"/>
    <property type="evidence" value="ECO:0007669"/>
    <property type="project" value="InterPro"/>
</dbReference>
<evidence type="ECO:0000313" key="9">
    <source>
        <dbReference type="Proteomes" id="UP000265361"/>
    </source>
</evidence>